<accession>A0A1I1KXF6</accession>
<evidence type="ECO:0000256" key="1">
    <source>
        <dbReference type="SAM" id="MobiDB-lite"/>
    </source>
</evidence>
<sequence length="161" mass="16865">MKHALKLFTLLSLSSILFIPSPVSAVNSGDNAASSALSATPPPAVEEFNYPGADQIFAERGIRLLKGDGKIALADCATEGPVIRVKSVTLRDSCFRVVGASGWLTMEIPRVFAIQGGSHNVTARITTDGKTEAVDISPGEYTPVGEGESKDPATLVELHAS</sequence>
<dbReference type="Proteomes" id="UP000236729">
    <property type="component" value="Unassembled WGS sequence"/>
</dbReference>
<feature type="region of interest" description="Disordered" evidence="1">
    <location>
        <begin position="138"/>
        <end position="161"/>
    </location>
</feature>
<keyword evidence="5" id="KW-1185">Reference proteome</keyword>
<evidence type="ECO:0008006" key="7">
    <source>
        <dbReference type="Google" id="ProtNLM"/>
    </source>
</evidence>
<evidence type="ECO:0000313" key="5">
    <source>
        <dbReference type="Proteomes" id="UP000199690"/>
    </source>
</evidence>
<protein>
    <recommendedName>
        <fullName evidence="7">Secreted protein</fullName>
    </recommendedName>
</protein>
<dbReference type="AlphaFoldDB" id="A0A1H5V491"/>
<proteinExistence type="predicted"/>
<feature type="signal peptide" evidence="2">
    <location>
        <begin position="1"/>
        <end position="25"/>
    </location>
</feature>
<dbReference type="EMBL" id="FOME01000001">
    <property type="protein sequence ID" value="SFC65315.1"/>
    <property type="molecule type" value="Genomic_DNA"/>
</dbReference>
<accession>A0A1H5V491</accession>
<feature type="chain" id="PRO_5030028026" description="Secreted protein" evidence="2">
    <location>
        <begin position="26"/>
        <end position="161"/>
    </location>
</feature>
<name>A0A1H5V491_9PSEU</name>
<evidence type="ECO:0000313" key="6">
    <source>
        <dbReference type="Proteomes" id="UP000236729"/>
    </source>
</evidence>
<dbReference type="EMBL" id="FNVB01000002">
    <property type="protein sequence ID" value="SEF82242.1"/>
    <property type="molecule type" value="Genomic_DNA"/>
</dbReference>
<dbReference type="RefSeq" id="WP_143185736.1">
    <property type="nucleotide sequence ID" value="NZ_FNVB01000002.1"/>
</dbReference>
<gene>
    <name evidence="3" type="ORF">SAMN02982929_00764</name>
    <name evidence="4" type="ORF">SAMN05216506_1011307</name>
</gene>
<evidence type="ECO:0000313" key="4">
    <source>
        <dbReference type="EMBL" id="SFC65315.1"/>
    </source>
</evidence>
<evidence type="ECO:0000313" key="3">
    <source>
        <dbReference type="EMBL" id="SEF82242.1"/>
    </source>
</evidence>
<reference evidence="3" key="1">
    <citation type="submission" date="2016-10" db="EMBL/GenBank/DDBJ databases">
        <authorList>
            <person name="de Groot N.N."/>
        </authorList>
    </citation>
    <scope>NUCLEOTIDE SEQUENCE [LARGE SCALE GENOMIC DNA]</scope>
    <source>
        <strain evidence="3">ATCC 20501</strain>
    </source>
</reference>
<dbReference type="Proteomes" id="UP000199690">
    <property type="component" value="Unassembled WGS sequence"/>
</dbReference>
<organism evidence="3 6">
    <name type="scientific">Saccharopolyspora kobensis</name>
    <dbReference type="NCBI Taxonomy" id="146035"/>
    <lineage>
        <taxon>Bacteria</taxon>
        <taxon>Bacillati</taxon>
        <taxon>Actinomycetota</taxon>
        <taxon>Actinomycetes</taxon>
        <taxon>Pseudonocardiales</taxon>
        <taxon>Pseudonocardiaceae</taxon>
        <taxon>Saccharopolyspora</taxon>
    </lineage>
</organism>
<evidence type="ECO:0000256" key="2">
    <source>
        <dbReference type="SAM" id="SignalP"/>
    </source>
</evidence>
<keyword evidence="2" id="KW-0732">Signal</keyword>
<reference evidence="5 6" key="2">
    <citation type="submission" date="2016-10" db="EMBL/GenBank/DDBJ databases">
        <authorList>
            <person name="Varghese N."/>
            <person name="Submissions S."/>
        </authorList>
    </citation>
    <scope>NUCLEOTIDE SEQUENCE [LARGE SCALE GENOMIC DNA]</scope>
    <source>
        <strain evidence="6">ATCC 20501</strain>
        <strain evidence="4 5">CGMCC 4.3529</strain>
    </source>
</reference>